<evidence type="ECO:0000256" key="2">
    <source>
        <dbReference type="SAM" id="Phobius"/>
    </source>
</evidence>
<keyword evidence="4" id="KW-1185">Reference proteome</keyword>
<gene>
    <name evidence="3" type="ORF">CC80DRAFT_539441</name>
</gene>
<feature type="transmembrane region" description="Helical" evidence="2">
    <location>
        <begin position="109"/>
        <end position="131"/>
    </location>
</feature>
<evidence type="ECO:0000256" key="1">
    <source>
        <dbReference type="SAM" id="MobiDB-lite"/>
    </source>
</evidence>
<proteinExistence type="predicted"/>
<name>A0A6A5TDL5_9PLEO</name>
<evidence type="ECO:0000313" key="3">
    <source>
        <dbReference type="EMBL" id="KAF1950701.1"/>
    </source>
</evidence>
<evidence type="ECO:0000313" key="4">
    <source>
        <dbReference type="Proteomes" id="UP000800035"/>
    </source>
</evidence>
<feature type="region of interest" description="Disordered" evidence="1">
    <location>
        <begin position="54"/>
        <end position="74"/>
    </location>
</feature>
<dbReference type="AlphaFoldDB" id="A0A6A5TDL5"/>
<keyword evidence="2" id="KW-1133">Transmembrane helix</keyword>
<sequence>MVPPIYVPPRGYLLTTTYGSISNSAMSTSYFAVSSDGGKRHVFPEKAADSSLSYELTTSPWPSDPSEDWDPYDSSDDDTVFDSYDTDVERHYLVFEDEPTAMSTFSANIAIFVGGPLVLIIIFVMMLYIMVDFVHGDVRAFAQSQFGV</sequence>
<reference evidence="3" key="1">
    <citation type="journal article" date="2020" name="Stud. Mycol.">
        <title>101 Dothideomycetes genomes: a test case for predicting lifestyles and emergence of pathogens.</title>
        <authorList>
            <person name="Haridas S."/>
            <person name="Albert R."/>
            <person name="Binder M."/>
            <person name="Bloem J."/>
            <person name="Labutti K."/>
            <person name="Salamov A."/>
            <person name="Andreopoulos B."/>
            <person name="Baker S."/>
            <person name="Barry K."/>
            <person name="Bills G."/>
            <person name="Bluhm B."/>
            <person name="Cannon C."/>
            <person name="Castanera R."/>
            <person name="Culley D."/>
            <person name="Daum C."/>
            <person name="Ezra D."/>
            <person name="Gonzalez J."/>
            <person name="Henrissat B."/>
            <person name="Kuo A."/>
            <person name="Liang C."/>
            <person name="Lipzen A."/>
            <person name="Lutzoni F."/>
            <person name="Magnuson J."/>
            <person name="Mondo S."/>
            <person name="Nolan M."/>
            <person name="Ohm R."/>
            <person name="Pangilinan J."/>
            <person name="Park H.-J."/>
            <person name="Ramirez L."/>
            <person name="Alfaro M."/>
            <person name="Sun H."/>
            <person name="Tritt A."/>
            <person name="Yoshinaga Y."/>
            <person name="Zwiers L.-H."/>
            <person name="Turgeon B."/>
            <person name="Goodwin S."/>
            <person name="Spatafora J."/>
            <person name="Crous P."/>
            <person name="Grigoriev I."/>
        </authorList>
    </citation>
    <scope>NUCLEOTIDE SEQUENCE</scope>
    <source>
        <strain evidence="3">CBS 675.92</strain>
    </source>
</reference>
<organism evidence="3 4">
    <name type="scientific">Byssothecium circinans</name>
    <dbReference type="NCBI Taxonomy" id="147558"/>
    <lineage>
        <taxon>Eukaryota</taxon>
        <taxon>Fungi</taxon>
        <taxon>Dikarya</taxon>
        <taxon>Ascomycota</taxon>
        <taxon>Pezizomycotina</taxon>
        <taxon>Dothideomycetes</taxon>
        <taxon>Pleosporomycetidae</taxon>
        <taxon>Pleosporales</taxon>
        <taxon>Massarineae</taxon>
        <taxon>Massarinaceae</taxon>
        <taxon>Byssothecium</taxon>
    </lineage>
</organism>
<feature type="compositionally biased region" description="Acidic residues" evidence="1">
    <location>
        <begin position="65"/>
        <end position="74"/>
    </location>
</feature>
<dbReference type="Proteomes" id="UP000800035">
    <property type="component" value="Unassembled WGS sequence"/>
</dbReference>
<protein>
    <submittedName>
        <fullName evidence="3">Uncharacterized protein</fullName>
    </submittedName>
</protein>
<keyword evidence="2" id="KW-0812">Transmembrane</keyword>
<keyword evidence="2" id="KW-0472">Membrane</keyword>
<accession>A0A6A5TDL5</accession>
<dbReference type="EMBL" id="ML977023">
    <property type="protein sequence ID" value="KAF1950701.1"/>
    <property type="molecule type" value="Genomic_DNA"/>
</dbReference>